<proteinExistence type="predicted"/>
<protein>
    <submittedName>
        <fullName evidence="1">Uncharacterized protein</fullName>
    </submittedName>
</protein>
<evidence type="ECO:0000313" key="1">
    <source>
        <dbReference type="EMBL" id="NEL54053.1"/>
    </source>
</evidence>
<name>A0A7K3WEW6_9ACTN</name>
<dbReference type="Proteomes" id="UP000470470">
    <property type="component" value="Unassembled WGS sequence"/>
</dbReference>
<evidence type="ECO:0000313" key="2">
    <source>
        <dbReference type="Proteomes" id="UP000470470"/>
    </source>
</evidence>
<organism evidence="1 2">
    <name type="scientific">Goekera deserti</name>
    <dbReference type="NCBI Taxonomy" id="2497753"/>
    <lineage>
        <taxon>Bacteria</taxon>
        <taxon>Bacillati</taxon>
        <taxon>Actinomycetota</taxon>
        <taxon>Actinomycetes</taxon>
        <taxon>Geodermatophilales</taxon>
        <taxon>Geodermatophilaceae</taxon>
        <taxon>Goekera</taxon>
    </lineage>
</organism>
<reference evidence="1 2" key="1">
    <citation type="submission" date="2020-02" db="EMBL/GenBank/DDBJ databases">
        <title>The whole genome sequence of CPCC 205119.</title>
        <authorList>
            <person name="Jiang Z."/>
        </authorList>
    </citation>
    <scope>NUCLEOTIDE SEQUENCE [LARGE SCALE GENOMIC DNA]</scope>
    <source>
        <strain evidence="1 2">CPCC 205119</strain>
    </source>
</reference>
<comment type="caution">
    <text evidence="1">The sequence shown here is derived from an EMBL/GenBank/DDBJ whole genome shotgun (WGS) entry which is preliminary data.</text>
</comment>
<keyword evidence="2" id="KW-1185">Reference proteome</keyword>
<dbReference type="AlphaFoldDB" id="A0A7K3WEW6"/>
<dbReference type="EMBL" id="JAAGWK010000010">
    <property type="protein sequence ID" value="NEL54053.1"/>
    <property type="molecule type" value="Genomic_DNA"/>
</dbReference>
<sequence length="74" mass="7899">MSDDLICGDHLLRRDGDTLAIGRRTGDDVVWLDDVAIGLLPEPARAALERGDTDDAALTLAVRSIVQAEVERGG</sequence>
<gene>
    <name evidence="1" type="ORF">G1H19_08590</name>
</gene>
<accession>A0A7K3WEW6</accession>
<dbReference type="RefSeq" id="WP_152729915.1">
    <property type="nucleotide sequence ID" value="NZ_JAABOZ010000002.1"/>
</dbReference>